<feature type="region of interest" description="Disordered" evidence="11">
    <location>
        <begin position="1"/>
        <end position="597"/>
    </location>
</feature>
<feature type="compositionally biased region" description="Polar residues" evidence="11">
    <location>
        <begin position="1437"/>
        <end position="1460"/>
    </location>
</feature>
<keyword evidence="8" id="KW-0103">Bromodomain</keyword>
<dbReference type="GO" id="GO:0016887">
    <property type="term" value="F:ATP hydrolysis activity"/>
    <property type="evidence" value="ECO:0007669"/>
    <property type="project" value="InterPro"/>
</dbReference>
<dbReference type="GO" id="GO:0006337">
    <property type="term" value="P:nucleosome disassembly"/>
    <property type="evidence" value="ECO:0007669"/>
    <property type="project" value="TreeGrafter"/>
</dbReference>
<dbReference type="FunFam" id="3.40.50.300:FF:000061">
    <property type="entry name" value="ATPase family, AAA domain-containing 2"/>
    <property type="match status" value="1"/>
</dbReference>
<feature type="region of interest" description="Disordered" evidence="11">
    <location>
        <begin position="1205"/>
        <end position="1225"/>
    </location>
</feature>
<feature type="compositionally biased region" description="Polar residues" evidence="11">
    <location>
        <begin position="150"/>
        <end position="166"/>
    </location>
</feature>
<dbReference type="InterPro" id="IPR041569">
    <property type="entry name" value="AAA_lid_3"/>
</dbReference>
<dbReference type="FunFam" id="3.40.50.300:FF:001218">
    <property type="entry name" value="AAA family ATPase, putative"/>
    <property type="match status" value="1"/>
</dbReference>
<feature type="compositionally biased region" description="Low complexity" evidence="11">
    <location>
        <begin position="1543"/>
        <end position="1564"/>
    </location>
</feature>
<keyword evidence="14" id="KW-1185">Reference proteome</keyword>
<proteinExistence type="inferred from homology"/>
<dbReference type="GO" id="GO:0042393">
    <property type="term" value="F:histone binding"/>
    <property type="evidence" value="ECO:0007669"/>
    <property type="project" value="UniProtKB-ARBA"/>
</dbReference>
<feature type="compositionally biased region" description="Acidic residues" evidence="11">
    <location>
        <begin position="258"/>
        <end position="274"/>
    </location>
</feature>
<feature type="compositionally biased region" description="Acidic residues" evidence="11">
    <location>
        <begin position="370"/>
        <end position="386"/>
    </location>
</feature>
<keyword evidence="6" id="KW-0378">Hydrolase</keyword>
<feature type="compositionally biased region" description="Basic and acidic residues" evidence="11">
    <location>
        <begin position="1417"/>
        <end position="1436"/>
    </location>
</feature>
<dbReference type="CDD" id="cd05491">
    <property type="entry name" value="Bromo_TBP7_like"/>
    <property type="match status" value="1"/>
</dbReference>
<keyword evidence="7" id="KW-0067">ATP-binding</keyword>
<accession>A0AA39R6S6</accession>
<organism evidence="13 14">
    <name type="scientific">Cladonia borealis</name>
    <dbReference type="NCBI Taxonomy" id="184061"/>
    <lineage>
        <taxon>Eukaryota</taxon>
        <taxon>Fungi</taxon>
        <taxon>Dikarya</taxon>
        <taxon>Ascomycota</taxon>
        <taxon>Pezizomycotina</taxon>
        <taxon>Lecanoromycetes</taxon>
        <taxon>OSLEUM clade</taxon>
        <taxon>Lecanoromycetidae</taxon>
        <taxon>Lecanorales</taxon>
        <taxon>Lecanorineae</taxon>
        <taxon>Cladoniaceae</taxon>
        <taxon>Cladonia</taxon>
    </lineage>
</organism>
<evidence type="ECO:0000256" key="9">
    <source>
        <dbReference type="ARBA" id="ARBA00023242"/>
    </source>
</evidence>
<dbReference type="PANTHER" id="PTHR23069">
    <property type="entry name" value="AAA DOMAIN-CONTAINING"/>
    <property type="match status" value="1"/>
</dbReference>
<dbReference type="Pfam" id="PF17862">
    <property type="entry name" value="AAA_lid_3"/>
    <property type="match status" value="1"/>
</dbReference>
<feature type="region of interest" description="Disordered" evidence="11">
    <location>
        <begin position="1342"/>
        <end position="1569"/>
    </location>
</feature>
<dbReference type="EMBL" id="JAFEKC020000003">
    <property type="protein sequence ID" value="KAK0515898.1"/>
    <property type="molecule type" value="Genomic_DNA"/>
</dbReference>
<dbReference type="InterPro" id="IPR003593">
    <property type="entry name" value="AAA+_ATPase"/>
</dbReference>
<sequence length="1685" mass="184941">MPPRNKRKNIDPLKSDSEDETYGTSASKPLKSRSSRSQGGNTSRKRRRRYSGEDSDEDVVEESDLSGGLSDEDIDDEEVEIGPSGRPKRKAATKQPMYDGSDSEDFLEKIAESETPRKREGKPSLVVKLKMTPSRTPVPTRRSTRARSGSVGTSRPTSSHVPSNTRRSSRIAHDETEPVLALTNSGHHVDVVRPGTRSPPSDPRPTRSGKGLKKLPTSSVVYEESEESSARTKEHPDAAEFEGEDEQAEIAGSHEELGDVDEAEVQGSDDDDADIAQQQPAAVVLAEDSKEVAVIPDSGEDDAHDEDEDDEDPIAKPGRSLRRRNSKPTTTSADEARSGTGGRSTRQALRSALGKRKARSTQRSGHQESSDFEPGAEEGGEEDVSDSEASSGSPRKTSGRNDDDDSSPGGRRAKRRKPNPRSQRASDEHDSAEEIQEELEDLRGPQRSRRAAREGILFEDRPKRRQRKEVDYRILRPEYTFPIEEEGEPATTSTPSRKAGGAWQRSLFSTYGPFGGAGGPAPVLGGPGGIGAAAGADSDSSDDENTQRPRPTGIGGAVGMTPTTAHPASLSLFPPPAGQVHGADPLQGPAGTPANLGKIKDKSALADADPLGVDPNVNFDSVGGLEGHIDQLKEMVALPLLYPEVFQRFHVTPPRGVLFHGPPGTGKTLLARALASSVSSQGRKVTFYMRKGADALSKWVGEAERQLRLLFEEARKNQPSIIFFDEIDGLAPVRSSKQEQIHASIVSTLLALMDGMDGRGQVIVIGATNRPDSIDPALRRPGRFDREFYFPLPNTEARRAILDIHTKGWDPPLASTFKDEIAHLTKGYGGADLRALCTEAALNAVQRRYPQIYKSNEKLQIKPETINVTAKDFMISVKKMVPSSERSASSGAAPLPTQIEPLLRVPLAEIENMVAEAIPQRKLLTALQEAEFEDAEDDRGMKAERMQQEFERSRVFRPRLLIKGNPGMGQQYLAGALLNHFEGLHVQAFDLPTLLSDSTRSSEAAVVQLFTEVRRHKPSVIYIPSVDVWYRTVGPAVISTFVGLLRTLAPTDPILLLGILECEDHDVDPQMMKDLFGFSRKNQFEISKPERQSRHEYFNAIADYINASPADFPEPTDRKKRNFEILMPVPPEPPKEPPPLSKAELKAQKKKDRLYLNMLKQRIQPIMDQIKLKNKKFRVGVIDENQIQYLFEEEDPAIVSTDLPLEERRQDPSRPYEKATDEHGEPGLLHVPTGKFFYNMEIVTIEKRLSNGYYKRPKDFTADIKKLAKDAKTIDDHERLIKANELLTNVEVDMDDIGVQMPWLVAELENVYAREMKREKELVEKAKRAAAAEGRRLIAIPSNVPPADVGASSTEQSTGPIVLGQPITNGVVHHPITPSHASQPSTFTNGLSGGGLSDLSDLQGHQQSNGTSVPSRVEGDPDTSKSDEGPSTEKDTQNSSFGPSAQTRPFSSYTGGPNSIDQRRSIPGSLSQRSFMTPLAEGSDIRDYTNYASTTSSEKRNTGSSGDKHTQSTNGKPDFPDPDLFGAPIEGNSQVPDTRANTQGSQSSPHHNSNPSNPSSSQGQLERLSQTPAVPHFPRDRTAIHSLLNDPTPSQSRALTTYRPQLIVDHAYTSQFLETIVDRTGGCSIEQLEQIYSALMSEIWKTRDDWDRGRVAKKLGKIFEETLQDIDQCQGIGSGSMEIDV</sequence>
<dbReference type="Pfam" id="PF00004">
    <property type="entry name" value="AAA"/>
    <property type="match status" value="2"/>
</dbReference>
<evidence type="ECO:0000256" key="1">
    <source>
        <dbReference type="ARBA" id="ARBA00004123"/>
    </source>
</evidence>
<keyword evidence="5" id="KW-0547">Nucleotide-binding</keyword>
<dbReference type="InterPro" id="IPR045199">
    <property type="entry name" value="ATAD2-like"/>
</dbReference>
<evidence type="ECO:0000256" key="11">
    <source>
        <dbReference type="SAM" id="MobiDB-lite"/>
    </source>
</evidence>
<comment type="caution">
    <text evidence="13">The sequence shown here is derived from an EMBL/GenBank/DDBJ whole genome shotgun (WGS) entry which is preliminary data.</text>
</comment>
<name>A0AA39R6S6_9LECA</name>
<dbReference type="Gene3D" id="3.40.50.300">
    <property type="entry name" value="P-loop containing nucleotide triphosphate hydrolases"/>
    <property type="match status" value="2"/>
</dbReference>
<feature type="compositionally biased region" description="Acidic residues" evidence="11">
    <location>
        <begin position="430"/>
        <end position="440"/>
    </location>
</feature>
<dbReference type="Proteomes" id="UP001166286">
    <property type="component" value="Unassembled WGS sequence"/>
</dbReference>
<dbReference type="GO" id="GO:0006334">
    <property type="term" value="P:nucleosome assembly"/>
    <property type="evidence" value="ECO:0007669"/>
    <property type="project" value="TreeGrafter"/>
</dbReference>
<keyword evidence="4" id="KW-0158">Chromosome</keyword>
<dbReference type="SMART" id="SM00382">
    <property type="entry name" value="AAA"/>
    <property type="match status" value="1"/>
</dbReference>
<feature type="domain" description="AAA+ ATPase" evidence="12">
    <location>
        <begin position="653"/>
        <end position="794"/>
    </location>
</feature>
<keyword evidence="10" id="KW-0175">Coiled coil</keyword>
<dbReference type="GO" id="GO:0005524">
    <property type="term" value="F:ATP binding"/>
    <property type="evidence" value="ECO:0007669"/>
    <property type="project" value="UniProtKB-KW"/>
</dbReference>
<feature type="compositionally biased region" description="Basic and acidic residues" evidence="11">
    <location>
        <begin position="1497"/>
        <end position="1510"/>
    </location>
</feature>
<dbReference type="GO" id="GO:0045815">
    <property type="term" value="P:transcription initiation-coupled chromatin remodeling"/>
    <property type="evidence" value="ECO:0007669"/>
    <property type="project" value="TreeGrafter"/>
</dbReference>
<evidence type="ECO:0000256" key="2">
    <source>
        <dbReference type="ARBA" id="ARBA00004286"/>
    </source>
</evidence>
<dbReference type="PANTHER" id="PTHR23069:SF0">
    <property type="entry name" value="TAT-BINDING HOMOLOG 7"/>
    <property type="match status" value="1"/>
</dbReference>
<evidence type="ECO:0000256" key="6">
    <source>
        <dbReference type="ARBA" id="ARBA00022801"/>
    </source>
</evidence>
<reference evidence="13" key="1">
    <citation type="submission" date="2023-03" db="EMBL/GenBank/DDBJ databases">
        <title>Complete genome of Cladonia borealis.</title>
        <authorList>
            <person name="Park H."/>
        </authorList>
    </citation>
    <scope>NUCLEOTIDE SEQUENCE</scope>
    <source>
        <strain evidence="13">ANT050790</strain>
    </source>
</reference>
<dbReference type="FunFam" id="1.10.8.60:FF:000016">
    <property type="entry name" value="ATPase family AAA domain-containing protein 2B"/>
    <property type="match status" value="1"/>
</dbReference>
<evidence type="ECO:0000256" key="8">
    <source>
        <dbReference type="ARBA" id="ARBA00023117"/>
    </source>
</evidence>
<feature type="compositionally biased region" description="Polar residues" evidence="11">
    <location>
        <begin position="1403"/>
        <end position="1414"/>
    </location>
</feature>
<feature type="compositionally biased region" description="Acidic residues" evidence="11">
    <location>
        <begin position="298"/>
        <end position="312"/>
    </location>
</feature>
<feature type="compositionally biased region" description="Gly residues" evidence="11">
    <location>
        <begin position="513"/>
        <end position="532"/>
    </location>
</feature>
<dbReference type="SUPFAM" id="SSF52540">
    <property type="entry name" value="P-loop containing nucleoside triphosphate hydrolases"/>
    <property type="match status" value="2"/>
</dbReference>
<feature type="compositionally biased region" description="Acidic residues" evidence="11">
    <location>
        <begin position="239"/>
        <end position="248"/>
    </location>
</feature>
<evidence type="ECO:0000256" key="3">
    <source>
        <dbReference type="ARBA" id="ARBA00006914"/>
    </source>
</evidence>
<dbReference type="InterPro" id="IPR003959">
    <property type="entry name" value="ATPase_AAA_core"/>
</dbReference>
<dbReference type="GO" id="GO:0140674">
    <property type="term" value="F:ATP-dependent histone chaperone activity"/>
    <property type="evidence" value="ECO:0007669"/>
    <property type="project" value="UniProtKB-ARBA"/>
</dbReference>
<feature type="compositionally biased region" description="Polar residues" evidence="11">
    <location>
        <begin position="1531"/>
        <end position="1542"/>
    </location>
</feature>
<comment type="subcellular location">
    <subcellularLocation>
        <location evidence="2">Chromosome</location>
    </subcellularLocation>
    <subcellularLocation>
        <location evidence="1">Nucleus</location>
    </subcellularLocation>
</comment>
<gene>
    <name evidence="13" type="ORF">JMJ35_001932</name>
</gene>
<dbReference type="InterPro" id="IPR003960">
    <property type="entry name" value="ATPase_AAA_CS"/>
</dbReference>
<feature type="compositionally biased region" description="Polar residues" evidence="11">
    <location>
        <begin position="1379"/>
        <end position="1389"/>
    </location>
</feature>
<evidence type="ECO:0000256" key="10">
    <source>
        <dbReference type="SAM" id="Coils"/>
    </source>
</evidence>
<feature type="coiled-coil region" evidence="10">
    <location>
        <begin position="1305"/>
        <end position="1333"/>
    </location>
</feature>
<dbReference type="GO" id="GO:0000785">
    <property type="term" value="C:chromatin"/>
    <property type="evidence" value="ECO:0007669"/>
    <property type="project" value="UniProtKB-ARBA"/>
</dbReference>
<feature type="compositionally biased region" description="Basic and acidic residues" evidence="11">
    <location>
        <begin position="228"/>
        <end position="238"/>
    </location>
</feature>
<dbReference type="GO" id="GO:0005634">
    <property type="term" value="C:nucleus"/>
    <property type="evidence" value="ECO:0007669"/>
    <property type="project" value="UniProtKB-SubCell"/>
</dbReference>
<keyword evidence="9" id="KW-0539">Nucleus</keyword>
<dbReference type="InterPro" id="IPR027417">
    <property type="entry name" value="P-loop_NTPase"/>
</dbReference>
<feature type="compositionally biased region" description="Low complexity" evidence="11">
    <location>
        <begin position="132"/>
        <end position="141"/>
    </location>
</feature>
<dbReference type="PROSITE" id="PS00674">
    <property type="entry name" value="AAA"/>
    <property type="match status" value="1"/>
</dbReference>
<evidence type="ECO:0000256" key="4">
    <source>
        <dbReference type="ARBA" id="ARBA00022454"/>
    </source>
</evidence>
<evidence type="ECO:0000313" key="14">
    <source>
        <dbReference type="Proteomes" id="UP001166286"/>
    </source>
</evidence>
<dbReference type="Gene3D" id="1.10.8.60">
    <property type="match status" value="1"/>
</dbReference>
<evidence type="ECO:0000313" key="13">
    <source>
        <dbReference type="EMBL" id="KAK0515898.1"/>
    </source>
</evidence>
<evidence type="ECO:0000256" key="5">
    <source>
        <dbReference type="ARBA" id="ARBA00022741"/>
    </source>
</evidence>
<dbReference type="GO" id="GO:0003682">
    <property type="term" value="F:chromatin binding"/>
    <property type="evidence" value="ECO:0007669"/>
    <property type="project" value="TreeGrafter"/>
</dbReference>
<feature type="compositionally biased region" description="Basic and acidic residues" evidence="11">
    <location>
        <begin position="451"/>
        <end position="476"/>
    </location>
</feature>
<feature type="compositionally biased region" description="Acidic residues" evidence="11">
    <location>
        <begin position="53"/>
        <end position="80"/>
    </location>
</feature>
<feature type="compositionally biased region" description="Basic and acidic residues" evidence="11">
    <location>
        <begin position="106"/>
        <end position="122"/>
    </location>
</feature>
<evidence type="ECO:0000259" key="12">
    <source>
        <dbReference type="SMART" id="SM00382"/>
    </source>
</evidence>
<protein>
    <recommendedName>
        <fullName evidence="12">AAA+ ATPase domain-containing protein</fullName>
    </recommendedName>
</protein>
<comment type="similarity">
    <text evidence="3">Belongs to the AAA ATPase family.</text>
</comment>
<evidence type="ECO:0000256" key="7">
    <source>
        <dbReference type="ARBA" id="ARBA00022840"/>
    </source>
</evidence>